<gene>
    <name evidence="1" type="ORF">AVDCRST_MAG39-724</name>
</gene>
<name>A0A6J4S593_9SPHN</name>
<proteinExistence type="predicted"/>
<protein>
    <submittedName>
        <fullName evidence="1">Uncharacterized protein</fullName>
    </submittedName>
</protein>
<organism evidence="1">
    <name type="scientific">uncultured Sphingomonadaceae bacterium</name>
    <dbReference type="NCBI Taxonomy" id="169976"/>
    <lineage>
        <taxon>Bacteria</taxon>
        <taxon>Pseudomonadati</taxon>
        <taxon>Pseudomonadota</taxon>
        <taxon>Alphaproteobacteria</taxon>
        <taxon>Sphingomonadales</taxon>
        <taxon>Sphingomonadaceae</taxon>
        <taxon>environmental samples</taxon>
    </lineage>
</organism>
<sequence>MIQPHTGSTSLALKQYHVWQKVRGDAQRIVNTEVHDQGGMHDTVALAPCLQQPRMRRLTG</sequence>
<accession>A0A6J4S593</accession>
<dbReference type="AlphaFoldDB" id="A0A6J4S593"/>
<evidence type="ECO:0000313" key="1">
    <source>
        <dbReference type="EMBL" id="CAA9489820.1"/>
    </source>
</evidence>
<dbReference type="EMBL" id="CADCVW010000030">
    <property type="protein sequence ID" value="CAA9489820.1"/>
    <property type="molecule type" value="Genomic_DNA"/>
</dbReference>
<reference evidence="1" key="1">
    <citation type="submission" date="2020-02" db="EMBL/GenBank/DDBJ databases">
        <authorList>
            <person name="Meier V. D."/>
        </authorList>
    </citation>
    <scope>NUCLEOTIDE SEQUENCE</scope>
    <source>
        <strain evidence="1">AVDCRST_MAG39</strain>
    </source>
</reference>